<dbReference type="STRING" id="1652495.ccrud_06130"/>
<keyword evidence="2" id="KW-0732">Signal</keyword>
<dbReference type="PROSITE" id="PS00430">
    <property type="entry name" value="TONB_DEPENDENT_REC_1"/>
    <property type="match status" value="1"/>
</dbReference>
<reference evidence="3 4" key="1">
    <citation type="submission" date="2016-05" db="EMBL/GenBank/DDBJ databases">
        <title>Complete genome sequence of Corynebacterium crudilactis, a new Corynebacterium species isolated from raw cow's milk.</title>
        <authorList>
            <person name="Christian R."/>
            <person name="Zimmermann J."/>
            <person name="Lipski A."/>
            <person name="Kalinowski J."/>
        </authorList>
    </citation>
    <scope>NUCLEOTIDE SEQUENCE [LARGE SCALE GENOMIC DNA]</scope>
    <source>
        <strain evidence="3 4">JZ16</strain>
    </source>
</reference>
<evidence type="ECO:0000256" key="1">
    <source>
        <dbReference type="SAM" id="MobiDB-lite"/>
    </source>
</evidence>
<dbReference type="EMBL" id="CP015622">
    <property type="protein sequence ID" value="ANE03832.1"/>
    <property type="molecule type" value="Genomic_DNA"/>
</dbReference>
<proteinExistence type="predicted"/>
<evidence type="ECO:0000313" key="4">
    <source>
        <dbReference type="Proteomes" id="UP000076929"/>
    </source>
</evidence>
<evidence type="ECO:0000313" key="3">
    <source>
        <dbReference type="EMBL" id="ANE03832.1"/>
    </source>
</evidence>
<gene>
    <name evidence="3" type="ORF">ccrud_06130</name>
</gene>
<feature type="signal peptide" evidence="2">
    <location>
        <begin position="1"/>
        <end position="31"/>
    </location>
</feature>
<protein>
    <recommendedName>
        <fullName evidence="5">Cell wall-binding repeat 2 family protein</fullName>
    </recommendedName>
</protein>
<organism evidence="3 4">
    <name type="scientific">Corynebacterium crudilactis</name>
    <dbReference type="NCBI Taxonomy" id="1652495"/>
    <lineage>
        <taxon>Bacteria</taxon>
        <taxon>Bacillati</taxon>
        <taxon>Actinomycetota</taxon>
        <taxon>Actinomycetes</taxon>
        <taxon>Mycobacteriales</taxon>
        <taxon>Corynebacteriaceae</taxon>
        <taxon>Corynebacterium</taxon>
    </lineage>
</organism>
<evidence type="ECO:0000256" key="2">
    <source>
        <dbReference type="SAM" id="SignalP"/>
    </source>
</evidence>
<feature type="region of interest" description="Disordered" evidence="1">
    <location>
        <begin position="41"/>
        <end position="61"/>
    </location>
</feature>
<feature type="chain" id="PRO_5007999818" description="Cell wall-binding repeat 2 family protein" evidence="2">
    <location>
        <begin position="32"/>
        <end position="581"/>
    </location>
</feature>
<dbReference type="InterPro" id="IPR010916">
    <property type="entry name" value="TonB_box_CS"/>
</dbReference>
<accession>A0A172QT19</accession>
<dbReference type="PROSITE" id="PS51257">
    <property type="entry name" value="PROKAR_LIPOPROTEIN"/>
    <property type="match status" value="1"/>
</dbReference>
<evidence type="ECO:0008006" key="5">
    <source>
        <dbReference type="Google" id="ProtNLM"/>
    </source>
</evidence>
<dbReference type="Proteomes" id="UP000076929">
    <property type="component" value="Chromosome"/>
</dbReference>
<dbReference type="AlphaFoldDB" id="A0A172QT19"/>
<dbReference type="KEGG" id="ccjz:ccrud_06130"/>
<dbReference type="OrthoDB" id="9812120at2"/>
<keyword evidence="4" id="KW-1185">Reference proteome</keyword>
<dbReference type="RefSeq" id="WP_066565329.1">
    <property type="nucleotide sequence ID" value="NZ_CP015622.1"/>
</dbReference>
<sequence length="581" mass="62536">MARLKSPVQRIIASTTTAVVVLSLVSCSADADREGAMGAAEVATEGASISESASDSPYREAHTENVARVVAEKFPSTPTVIGDAGYSGIAASKMFFDSSDTVVVSGSGIANELRAASIGVVAHAPVLHAPGTNDAEVIAEIDRLGASTVLLVGAALPNFDENEKATKIIQDNGTEEGLAHLTALQFETQNVDDVSDLARSTASLNADAQTLLVPSWESVTPMSNDAKVEAFPIHTKRDGEMAPIVIASPESGISAVATARAYGADIRFMDYPDPRLNSETMKMVAGLADRPLLALGEQFGTGELLAEKIERGEEITTELPGGGGLVFPGRRMVALYGHPSGPALGAMGEQPAAEAVARVTELAQQYQPFDDQPVIPAFEVIATVASEYPGEDGNYSNEFAEEDLLEYVDAITNAGGYAVLDLQPGRANFLEQAKRYENLLKRPNVGLALDPEWKIGPDEQPMMRVGSAEAAEINEVSQWLADLVAENKLPQKAFVLHQFQTQMLQNREQIDTSHPELAFVLHADGHGAPGDKYATWNMLREGLSPDFFMAWKNFYDEDFPTFTPQQTYEEIDPRPWFVSYQ</sequence>
<name>A0A172QT19_9CORY</name>